<feature type="compositionally biased region" description="Acidic residues" evidence="1">
    <location>
        <begin position="323"/>
        <end position="342"/>
    </location>
</feature>
<accession>A0A8H7XYL5</accession>
<feature type="region of interest" description="Disordered" evidence="1">
    <location>
        <begin position="294"/>
        <end position="361"/>
    </location>
</feature>
<dbReference type="PANTHER" id="PTHR33119:SF1">
    <property type="entry name" value="FE2OG DIOXYGENASE DOMAIN-CONTAINING PROTEIN"/>
    <property type="match status" value="1"/>
</dbReference>
<comment type="caution">
    <text evidence="4">The sequence shown here is derived from an EMBL/GenBank/DDBJ whole genome shotgun (WGS) entry which is preliminary data.</text>
</comment>
<dbReference type="InterPro" id="IPR049207">
    <property type="entry name" value="DUF4246_N"/>
</dbReference>
<protein>
    <submittedName>
        <fullName evidence="4">Uncharacterized protein</fullName>
    </submittedName>
</protein>
<evidence type="ECO:0000259" key="3">
    <source>
        <dbReference type="Pfam" id="PF21666"/>
    </source>
</evidence>
<feature type="domain" description="DUF4246" evidence="3">
    <location>
        <begin position="6"/>
        <end position="81"/>
    </location>
</feature>
<dbReference type="PANTHER" id="PTHR33119">
    <property type="entry name" value="IFI3P"/>
    <property type="match status" value="1"/>
</dbReference>
<organism evidence="4">
    <name type="scientific">Psilocybe cubensis</name>
    <name type="common">Psychedelic mushroom</name>
    <name type="synonym">Stropharia cubensis</name>
    <dbReference type="NCBI Taxonomy" id="181762"/>
    <lineage>
        <taxon>Eukaryota</taxon>
        <taxon>Fungi</taxon>
        <taxon>Dikarya</taxon>
        <taxon>Basidiomycota</taxon>
        <taxon>Agaricomycotina</taxon>
        <taxon>Agaricomycetes</taxon>
        <taxon>Agaricomycetidae</taxon>
        <taxon>Agaricales</taxon>
        <taxon>Agaricineae</taxon>
        <taxon>Strophariaceae</taxon>
        <taxon>Psilocybe</taxon>
    </lineage>
</organism>
<dbReference type="OrthoDB" id="415532at2759"/>
<dbReference type="Pfam" id="PF14033">
    <property type="entry name" value="DUF4246"/>
    <property type="match status" value="1"/>
</dbReference>
<proteinExistence type="predicted"/>
<dbReference type="Pfam" id="PF21666">
    <property type="entry name" value="DUF4246_N"/>
    <property type="match status" value="1"/>
</dbReference>
<name>A0A8H7XYL5_PSICU</name>
<reference evidence="4" key="1">
    <citation type="submission" date="2021-02" db="EMBL/GenBank/DDBJ databases">
        <title>Psilocybe cubensis genome.</title>
        <authorList>
            <person name="Mckernan K.J."/>
            <person name="Crawford S."/>
            <person name="Trippe A."/>
            <person name="Kane L.T."/>
            <person name="Mclaughlin S."/>
        </authorList>
    </citation>
    <scope>NUCLEOTIDE SEQUENCE [LARGE SCALE GENOMIC DNA]</scope>
    <source>
        <strain evidence="4">MGC-MH-2018</strain>
    </source>
</reference>
<dbReference type="InterPro" id="IPR049192">
    <property type="entry name" value="DUF4246_C"/>
</dbReference>
<gene>
    <name evidence="4" type="ORF">JR316_006662</name>
</gene>
<evidence type="ECO:0000259" key="2">
    <source>
        <dbReference type="Pfam" id="PF14033"/>
    </source>
</evidence>
<dbReference type="InterPro" id="IPR025340">
    <property type="entry name" value="DUF4246"/>
</dbReference>
<feature type="domain" description="DUF4246" evidence="2">
    <location>
        <begin position="92"/>
        <end position="535"/>
    </location>
</feature>
<sequence length="603" mass="68638">MENKLPGREELIDYTPSKGEPGYVGPLFKNALNAWELQGSTMPLTTLREFTMLQLMNTITDKPDWNIKVNDQEITDKWKQEAMSSGADITSAMVDYCIDELRYKASLIPKDASPPIIVYNGDVVKSDTALSVEFKKELQEAVTKFENSIPARLKDWHPGSDEKVWDLVHPSLFPLVYGRSRVLERGMPQTTLDDCIERCGEGKIADVRDSDEGDRSYSQKFQWLPCEVDISGEDPKITTYINNLHPQREKPLYALVEKLIKESIPLWDLTLAPLRNDFCHQLRIKYHHVEHADEGETDPNIVGPLNVTQGAGAGSSLPQNQSDDGEDDDEDDDHDEEDDFDEFREARGPEIRPQPGVFAPLPAPPKFSLKDAYKQRGLQVIVKLANIELTPEKPDYAGGSWHVEGQLNEHIVATALYYYSCSNITSSSLSFRQMFSVWDDMDEVNYEQDDHRWVTTIFGCKQDGLAIQDVGGVDTREGRLLTFPNVLQHRVGPFKLQDPTKPGHRKIVALFLVDPNIKIISTAHVPCQRQDWWVDNIQQKSNAAGLDQLPLELQENVLEGVDFPISLREAKQMREELMEERKLYHLGKEEKFKEDFTISLCEH</sequence>
<dbReference type="EMBL" id="JAFIQS010000006">
    <property type="protein sequence ID" value="KAG5168069.1"/>
    <property type="molecule type" value="Genomic_DNA"/>
</dbReference>
<evidence type="ECO:0000313" key="4">
    <source>
        <dbReference type="EMBL" id="KAG5168069.1"/>
    </source>
</evidence>
<dbReference type="AlphaFoldDB" id="A0A8H7XYL5"/>
<evidence type="ECO:0000256" key="1">
    <source>
        <dbReference type="SAM" id="MobiDB-lite"/>
    </source>
</evidence>